<accession>Q98DH5</accession>
<dbReference type="HOGENOM" id="CLU_051638_5_1_5"/>
<dbReference type="eggNOG" id="COG0110">
    <property type="taxonomic scope" value="Bacteria"/>
</dbReference>
<dbReference type="AlphaFoldDB" id="Q98DH5"/>
<keyword evidence="2" id="KW-0677">Repeat</keyword>
<protein>
    <submittedName>
        <fullName evidence="4">Chloramphenicol acetyltransferase</fullName>
    </submittedName>
</protein>
<gene>
    <name evidence="4" type="ordered locus">mll4701</name>
</gene>
<evidence type="ECO:0000256" key="1">
    <source>
        <dbReference type="ARBA" id="ARBA00022679"/>
    </source>
</evidence>
<dbReference type="PANTHER" id="PTHR23416">
    <property type="entry name" value="SIALIC ACID SYNTHASE-RELATED"/>
    <property type="match status" value="1"/>
</dbReference>
<evidence type="ECO:0000313" key="5">
    <source>
        <dbReference type="Proteomes" id="UP000000552"/>
    </source>
</evidence>
<dbReference type="EMBL" id="BA000012">
    <property type="protein sequence ID" value="BAB51296.1"/>
    <property type="molecule type" value="Genomic_DNA"/>
</dbReference>
<keyword evidence="3" id="KW-0012">Acyltransferase</keyword>
<keyword evidence="1 4" id="KW-0808">Transferase</keyword>
<dbReference type="CDD" id="cd03349">
    <property type="entry name" value="LbH_XAT"/>
    <property type="match status" value="1"/>
</dbReference>
<evidence type="ECO:0000256" key="2">
    <source>
        <dbReference type="ARBA" id="ARBA00022737"/>
    </source>
</evidence>
<sequence>MSRLSLWLRASRLLPPKNPLPPFVTLGRYSHGVHKGSFLFLSEEAPVKIGAFCAIAAEVLFICHADHPTETASNFGLQDQILKTKKTIEYLRTKGPIVLGNDVWVGARATILSGVTIGDGAVVAACSVVTKDVPPYAIVAGNPAKLIRYRFPADTIAALREIRWWDWPIERIKQEKSAFELPAEEFVRRFS</sequence>
<name>Q98DH5_RHILO</name>
<proteinExistence type="predicted"/>
<dbReference type="SUPFAM" id="SSF51161">
    <property type="entry name" value="Trimeric LpxA-like enzymes"/>
    <property type="match status" value="1"/>
</dbReference>
<dbReference type="PROSITE" id="PS00101">
    <property type="entry name" value="HEXAPEP_TRANSFERASES"/>
    <property type="match status" value="1"/>
</dbReference>
<dbReference type="InterPro" id="IPR051159">
    <property type="entry name" value="Hexapeptide_acetyltransf"/>
</dbReference>
<evidence type="ECO:0000256" key="3">
    <source>
        <dbReference type="ARBA" id="ARBA00023315"/>
    </source>
</evidence>
<dbReference type="GO" id="GO:0016746">
    <property type="term" value="F:acyltransferase activity"/>
    <property type="evidence" value="ECO:0007669"/>
    <property type="project" value="UniProtKB-KW"/>
</dbReference>
<dbReference type="Gene3D" id="2.160.10.10">
    <property type="entry name" value="Hexapeptide repeat proteins"/>
    <property type="match status" value="1"/>
</dbReference>
<dbReference type="KEGG" id="mlo:mll4701"/>
<organism evidence="4 5">
    <name type="scientific">Mesorhizobium japonicum (strain LMG 29417 / CECT 9101 / MAFF 303099)</name>
    <name type="common">Mesorhizobium loti (strain MAFF 303099)</name>
    <dbReference type="NCBI Taxonomy" id="266835"/>
    <lineage>
        <taxon>Bacteria</taxon>
        <taxon>Pseudomonadati</taxon>
        <taxon>Pseudomonadota</taxon>
        <taxon>Alphaproteobacteria</taxon>
        <taxon>Hyphomicrobiales</taxon>
        <taxon>Phyllobacteriaceae</taxon>
        <taxon>Mesorhizobium</taxon>
    </lineage>
</organism>
<reference evidence="4 5" key="1">
    <citation type="journal article" date="2000" name="DNA Res.">
        <title>Complete genome structure of the nitrogen-fixing symbiotic bacterium Mesorhizobium loti.</title>
        <authorList>
            <person name="Kaneko T."/>
            <person name="Nakamura Y."/>
            <person name="Sato S."/>
            <person name="Asamizu E."/>
            <person name="Kato T."/>
            <person name="Sasamoto S."/>
            <person name="Watanabe A."/>
            <person name="Idesawa K."/>
            <person name="Ishikawa A."/>
            <person name="Kawashima K."/>
            <person name="Kimura T."/>
            <person name="Kishida Y."/>
            <person name="Kiyokawa C."/>
            <person name="Kohara M."/>
            <person name="Matsumoto M."/>
            <person name="Matsuno A."/>
            <person name="Mochizuki Y."/>
            <person name="Nakayama S."/>
            <person name="Nakazaki N."/>
            <person name="Shimpo S."/>
            <person name="Sugimoto M."/>
            <person name="Takeuchi C."/>
            <person name="Yamada M."/>
            <person name="Tabata S."/>
        </authorList>
    </citation>
    <scope>NUCLEOTIDE SEQUENCE [LARGE SCALE GENOMIC DNA]</scope>
    <source>
        <strain evidence="5">LMG 29417 / CECT 9101 / MAFF 303099</strain>
    </source>
</reference>
<dbReference type="InterPro" id="IPR001451">
    <property type="entry name" value="Hexapep"/>
</dbReference>
<dbReference type="InterPro" id="IPR018357">
    <property type="entry name" value="Hexapep_transf_CS"/>
</dbReference>
<dbReference type="InterPro" id="IPR011004">
    <property type="entry name" value="Trimer_LpxA-like_sf"/>
</dbReference>
<dbReference type="Pfam" id="PF00132">
    <property type="entry name" value="Hexapep"/>
    <property type="match status" value="1"/>
</dbReference>
<evidence type="ECO:0000313" key="4">
    <source>
        <dbReference type="EMBL" id="BAB51296.1"/>
    </source>
</evidence>
<dbReference type="Proteomes" id="UP000000552">
    <property type="component" value="Chromosome"/>
</dbReference>